<dbReference type="AlphaFoldDB" id="A0A930WG84"/>
<protein>
    <submittedName>
        <fullName evidence="1">Anticodon nuclease</fullName>
    </submittedName>
</protein>
<name>A0A930WG84_STRIT</name>
<comment type="caution">
    <text evidence="1">The sequence shown here is derived from an EMBL/GenBank/DDBJ whole genome shotgun (WGS) entry which is preliminary data.</text>
</comment>
<proteinExistence type="predicted"/>
<organism evidence="1 2">
    <name type="scientific">Streptococcus intermedius</name>
    <dbReference type="NCBI Taxonomy" id="1338"/>
    <lineage>
        <taxon>Bacteria</taxon>
        <taxon>Bacillati</taxon>
        <taxon>Bacillota</taxon>
        <taxon>Bacilli</taxon>
        <taxon>Lactobacillales</taxon>
        <taxon>Streptococcaceae</taxon>
        <taxon>Streptococcus</taxon>
        <taxon>Streptococcus anginosus group</taxon>
    </lineage>
</organism>
<evidence type="ECO:0000313" key="2">
    <source>
        <dbReference type="Proteomes" id="UP000721045"/>
    </source>
</evidence>
<dbReference type="Proteomes" id="UP000721045">
    <property type="component" value="Unassembled WGS sequence"/>
</dbReference>
<accession>A0A930WG84</accession>
<gene>
    <name evidence="1" type="ORF">HXO88_03015</name>
</gene>
<reference evidence="1" key="1">
    <citation type="submission" date="2020-04" db="EMBL/GenBank/DDBJ databases">
        <title>Deep metagenomics examines the oral microbiome during advanced dental caries in children, revealing novel taxa and co-occurrences with host molecules.</title>
        <authorList>
            <person name="Baker J.L."/>
            <person name="Morton J.T."/>
            <person name="Dinis M."/>
            <person name="Alvarez R."/>
            <person name="Tran N.C."/>
            <person name="Knight R."/>
            <person name="Edlund A."/>
        </authorList>
    </citation>
    <scope>NUCLEOTIDE SEQUENCE</scope>
    <source>
        <strain evidence="1">JCVI_23_bin.22</strain>
    </source>
</reference>
<evidence type="ECO:0000313" key="1">
    <source>
        <dbReference type="EMBL" id="MBF1712701.1"/>
    </source>
</evidence>
<sequence>MADDKIFNSLEEIATDIIKSDKKLHLIYAFNATGKTRLSMILKDKLNDADSNEDSKLKKILYFNAFTEDLFTWENDLENDENRYLKYDKRTYFGEFLEEQQQFDQVIQNYQNYVGNSIMPVFDDIDEPVLDEFGEQIMDIIPDENGENQRIGRTVSYLKSIHFEVDGEAVKISRGEERIFVWAIFLTLLELIIDDLNESGEDSDFINFEYIYIDDPISSLDDNNIIHSAIILKEVIAKAENTDLKFIISSHQPLFYNVLYNEVRFEKKIRKKCYLVMKKDVDSEGNVNYIFTDVEKDSPFGYHLKVREELKKVVNSNQVEKFHYALFRNLLEKTATFLGYGRWERILLGLKVADEELTEDNVELYAQQIDFFTHNRHSELEYSSLHPREQRTLIDLFNSFEEKYQFKQNGGED</sequence>
<dbReference type="EMBL" id="JABZYP010000007">
    <property type="protein sequence ID" value="MBF1712701.1"/>
    <property type="molecule type" value="Genomic_DNA"/>
</dbReference>